<comment type="caution">
    <text evidence="1">The sequence shown here is derived from an EMBL/GenBank/DDBJ whole genome shotgun (WGS) entry which is preliminary data.</text>
</comment>
<dbReference type="GeneID" id="81605948"/>
<dbReference type="Proteomes" id="UP001213681">
    <property type="component" value="Unassembled WGS sequence"/>
</dbReference>
<name>A0AAD6BXJ7_9EURO</name>
<evidence type="ECO:0000313" key="2">
    <source>
        <dbReference type="Proteomes" id="UP001213681"/>
    </source>
</evidence>
<evidence type="ECO:0000313" key="1">
    <source>
        <dbReference type="EMBL" id="KAJ5433167.1"/>
    </source>
</evidence>
<dbReference type="RefSeq" id="XP_056760459.1">
    <property type="nucleotide sequence ID" value="XM_056915705.1"/>
</dbReference>
<dbReference type="AlphaFoldDB" id="A0AAD6BXJ7"/>
<proteinExistence type="predicted"/>
<sequence>MTFRIATCVPRLQSPLLGKAWRRRTCGHSRFPVATIFQQTKCIHSTCHMAEGQRYRRLRLGLEDDLENAFQTLLLFIKNPALAGQLRHLEVHGSRYTAYGRDLDFNIPPEEPQQLWLDDLDRLKMAINKAGFTEGNEPQRLLHILLQNPTGRDLRTSCHLGHMAFKQAVAALLIAISPHLESLAVFHVGEPSSNIEDFALLSLLRRANTARGAITYLQNLKNIIFLPDDYSAGNDGFYYNISEDYHARLNLVRRLPALESVSFMLASWNNEAGRPPPPKSANYNDISFALRKFTYTVGGRAQPEGGKFSIDLSSIVKSLWRHRHTLEELDLDVEDNVSWGEIYGEDGLKSSEQIYADEDPVYEQLWEGEMDELDGLEMPPSDISLADFPKLKCLGLGVHTLCFLARGIGPNRLGAESISLADRLPRSLQSIRLYGKGEAGDSTLDCGTHQPDLDVDVLLEKLVAEKGERLPGLVTIEGFDPVILRAKEVPEHAYLDGDHPFLWKQPE</sequence>
<accession>A0AAD6BXJ7</accession>
<protein>
    <submittedName>
        <fullName evidence="1">Uncharacterized protein</fullName>
    </submittedName>
</protein>
<feature type="non-terminal residue" evidence="1">
    <location>
        <position position="1"/>
    </location>
</feature>
<gene>
    <name evidence="1" type="ORF">N7458_012323</name>
</gene>
<reference evidence="1" key="1">
    <citation type="submission" date="2022-12" db="EMBL/GenBank/DDBJ databases">
        <authorList>
            <person name="Petersen C."/>
        </authorList>
    </citation>
    <scope>NUCLEOTIDE SEQUENCE</scope>
    <source>
        <strain evidence="1">IBT 16125</strain>
    </source>
</reference>
<keyword evidence="2" id="KW-1185">Reference proteome</keyword>
<reference evidence="1" key="2">
    <citation type="journal article" date="2023" name="IMA Fungus">
        <title>Comparative genomic study of the Penicillium genus elucidates a diverse pangenome and 15 lateral gene transfer events.</title>
        <authorList>
            <person name="Petersen C."/>
            <person name="Sorensen T."/>
            <person name="Nielsen M.R."/>
            <person name="Sondergaard T.E."/>
            <person name="Sorensen J.L."/>
            <person name="Fitzpatrick D.A."/>
            <person name="Frisvad J.C."/>
            <person name="Nielsen K.L."/>
        </authorList>
    </citation>
    <scope>NUCLEOTIDE SEQUENCE</scope>
    <source>
        <strain evidence="1">IBT 16125</strain>
    </source>
</reference>
<organism evidence="1 2">
    <name type="scientific">Penicillium daleae</name>
    <dbReference type="NCBI Taxonomy" id="63821"/>
    <lineage>
        <taxon>Eukaryota</taxon>
        <taxon>Fungi</taxon>
        <taxon>Dikarya</taxon>
        <taxon>Ascomycota</taxon>
        <taxon>Pezizomycotina</taxon>
        <taxon>Eurotiomycetes</taxon>
        <taxon>Eurotiomycetidae</taxon>
        <taxon>Eurotiales</taxon>
        <taxon>Aspergillaceae</taxon>
        <taxon>Penicillium</taxon>
    </lineage>
</organism>
<dbReference type="EMBL" id="JAPVEA010000009">
    <property type="protein sequence ID" value="KAJ5433167.1"/>
    <property type="molecule type" value="Genomic_DNA"/>
</dbReference>